<dbReference type="InterPro" id="IPR027417">
    <property type="entry name" value="P-loop_NTPase"/>
</dbReference>
<dbReference type="SUPFAM" id="SSF52540">
    <property type="entry name" value="P-loop containing nucleoside triphosphate hydrolases"/>
    <property type="match status" value="1"/>
</dbReference>
<dbReference type="PANTHER" id="PTHR47691">
    <property type="entry name" value="REGULATOR-RELATED"/>
    <property type="match status" value="1"/>
</dbReference>
<dbReference type="InterPro" id="IPR058852">
    <property type="entry name" value="HTH_77"/>
</dbReference>
<dbReference type="GO" id="GO:0006355">
    <property type="term" value="P:regulation of DNA-templated transcription"/>
    <property type="evidence" value="ECO:0007669"/>
    <property type="project" value="InterPro"/>
</dbReference>
<dbReference type="PANTHER" id="PTHR47691:SF3">
    <property type="entry name" value="HTH-TYPE TRANSCRIPTIONAL REGULATOR RV0890C-RELATED"/>
    <property type="match status" value="1"/>
</dbReference>
<gene>
    <name evidence="4" type="ORF">AYO28_00690</name>
</gene>
<evidence type="ECO:0000313" key="4">
    <source>
        <dbReference type="EMBL" id="OAI86239.1"/>
    </source>
</evidence>
<protein>
    <submittedName>
        <fullName evidence="4">Transcriptional regulator</fullName>
    </submittedName>
</protein>
<accession>A0A177SD95</accession>
<evidence type="ECO:0000259" key="3">
    <source>
        <dbReference type="PROSITE" id="PS51755"/>
    </source>
</evidence>
<comment type="caution">
    <text evidence="4">The sequence shown here is derived from an EMBL/GenBank/DDBJ whole genome shotgun (WGS) entry which is preliminary data.</text>
</comment>
<sequence length="932" mass="101613">MSRHREQAVKFGPYRVFPGQRLIVENDRPLRLGRRAMDLLLALLERPGEVLGKSELMARVWPDTVVEEISLRVHIAALRKALGDGQDGQRYIITVAQRGYSFVAPLLAQEEDSQAPAPASHNLPLRRTRLIGRQMLVNQVLGQLSRQRLLTLAGPGGIGKTTVALRVAEQSIGLYRDGIRLLDLSTLGTPSTILGNLAGVLGLALPDQAPLDALCEHLRGRHLLLVIDNAEHLVDSVASLCEHLLRGAPQLQVLVTSRESLRAEGEAVLRLDALECPLPEAAGDPAQALRYGAVQLFVERAIANQEQFELDAANLATVVAICRHLDGIPLALELAAAQLAVLGPDALLADLRRHLLPSQGDERRQHLLGATLDWSFQLLADSERTVLRRLSVFRGGFSLASAMTLAADERLAPDQVRDAVSQLVSQSLLNVDVGDEEVFYRMLDTTRCYALDKLQQAGELAGTLKRHAERCLAIMQQAEREWARTSPEQWLERYSRSLDDLRGALEWGFANAEAGLLAARLTAASAPLWQELSLLSEHGRHIRKALLRLETDTQPGSSLAINLKLAMGTFSYHDHGGTPQTLDAFASAARLAQANGDLPGLLRAISGNMAVYLSRGEYQHALQLSHDFDRRGLDHDPQLALSAQRLRGLGLHFSGAQDGARRESDAALQRMAQSGRLNRFTHGFGVQYDQSVAALTLQARILWLQGLPEQAACSASQALQLAQQIDHGTTLCYTLALSGCVIPWYNGEHALAQERVRLLREQSQRHSVGLFRDWSEHYAWAFAMTDAAPAGPAGGLIGDLLATLVPGRVDSALLQRAQSGAAGWASAALLCAYAAQLPEGVAQARQQAENLLLKALGLARKQRALAWELRSATALAGLWLEDGRPQPARQLLAAVHGRFQEGFATAELRRARQLMERLAQHEPQAGGYAGAE</sequence>
<dbReference type="SMART" id="SM00382">
    <property type="entry name" value="AAA"/>
    <property type="match status" value="1"/>
</dbReference>
<dbReference type="RefSeq" id="WP_064304098.1">
    <property type="nucleotide sequence ID" value="NZ_LUCV01000040.1"/>
</dbReference>
<dbReference type="Pfam" id="PF00486">
    <property type="entry name" value="Trans_reg_C"/>
    <property type="match status" value="1"/>
</dbReference>
<dbReference type="InterPro" id="IPR003593">
    <property type="entry name" value="AAA+_ATPase"/>
</dbReference>
<dbReference type="Pfam" id="PF25872">
    <property type="entry name" value="HTH_77"/>
    <property type="match status" value="1"/>
</dbReference>
<dbReference type="GO" id="GO:0003677">
    <property type="term" value="F:DNA binding"/>
    <property type="evidence" value="ECO:0007669"/>
    <property type="project" value="UniProtKB-UniRule"/>
</dbReference>
<dbReference type="InterPro" id="IPR049945">
    <property type="entry name" value="AAA_22"/>
</dbReference>
<keyword evidence="1 2" id="KW-0238">DNA-binding</keyword>
<dbReference type="SMART" id="SM00862">
    <property type="entry name" value="Trans_reg_C"/>
    <property type="match status" value="1"/>
</dbReference>
<evidence type="ECO:0000256" key="1">
    <source>
        <dbReference type="ARBA" id="ARBA00023125"/>
    </source>
</evidence>
<dbReference type="InterPro" id="IPR001867">
    <property type="entry name" value="OmpR/PhoB-type_DNA-bd"/>
</dbReference>
<dbReference type="PROSITE" id="PS51755">
    <property type="entry name" value="OMPR_PHOB"/>
    <property type="match status" value="1"/>
</dbReference>
<dbReference type="SUPFAM" id="SSF46894">
    <property type="entry name" value="C-terminal effector domain of the bipartite response regulators"/>
    <property type="match status" value="1"/>
</dbReference>
<name>A0A177SD95_PSEPU</name>
<dbReference type="InterPro" id="IPR036388">
    <property type="entry name" value="WH-like_DNA-bd_sf"/>
</dbReference>
<evidence type="ECO:0000256" key="2">
    <source>
        <dbReference type="PROSITE-ProRule" id="PRU01091"/>
    </source>
</evidence>
<dbReference type="Gene3D" id="1.10.10.10">
    <property type="entry name" value="Winged helix-like DNA-binding domain superfamily/Winged helix DNA-binding domain"/>
    <property type="match status" value="1"/>
</dbReference>
<evidence type="ECO:0000313" key="5">
    <source>
        <dbReference type="Proteomes" id="UP000077752"/>
    </source>
</evidence>
<dbReference type="GO" id="GO:0016887">
    <property type="term" value="F:ATP hydrolysis activity"/>
    <property type="evidence" value="ECO:0007669"/>
    <property type="project" value="InterPro"/>
</dbReference>
<dbReference type="PRINTS" id="PR00364">
    <property type="entry name" value="DISEASERSIST"/>
</dbReference>
<organism evidence="4 5">
    <name type="scientific">Pseudomonas putida</name>
    <name type="common">Arthrobacter siderocapsulatus</name>
    <dbReference type="NCBI Taxonomy" id="303"/>
    <lineage>
        <taxon>Bacteria</taxon>
        <taxon>Pseudomonadati</taxon>
        <taxon>Pseudomonadota</taxon>
        <taxon>Gammaproteobacteria</taxon>
        <taxon>Pseudomonadales</taxon>
        <taxon>Pseudomonadaceae</taxon>
        <taxon>Pseudomonas</taxon>
    </lineage>
</organism>
<dbReference type="Gene3D" id="3.40.50.300">
    <property type="entry name" value="P-loop containing nucleotide triphosphate hydrolases"/>
    <property type="match status" value="1"/>
</dbReference>
<dbReference type="InterPro" id="IPR016032">
    <property type="entry name" value="Sig_transdc_resp-reg_C-effctor"/>
</dbReference>
<proteinExistence type="predicted"/>
<feature type="DNA-binding region" description="OmpR/PhoB-type" evidence="2">
    <location>
        <begin position="6"/>
        <end position="104"/>
    </location>
</feature>
<dbReference type="AlphaFoldDB" id="A0A177SD95"/>
<dbReference type="Proteomes" id="UP000077752">
    <property type="component" value="Unassembled WGS sequence"/>
</dbReference>
<dbReference type="CDD" id="cd00383">
    <property type="entry name" value="trans_reg_C"/>
    <property type="match status" value="1"/>
</dbReference>
<dbReference type="EMBL" id="LUCV01000040">
    <property type="protein sequence ID" value="OAI86239.1"/>
    <property type="molecule type" value="Genomic_DNA"/>
</dbReference>
<reference evidence="4 5" key="1">
    <citation type="submission" date="2016-03" db="EMBL/GenBank/DDBJ databases">
        <title>Draft Genome Assembly of Pseudomonas putida strain CBF10-2.</title>
        <authorList>
            <person name="Iyer R.S."/>
            <person name="Damania A."/>
        </authorList>
    </citation>
    <scope>NUCLEOTIDE SEQUENCE [LARGE SCALE GENOMIC DNA]</scope>
    <source>
        <strain evidence="4 5">CBF10-2</strain>
    </source>
</reference>
<dbReference type="GO" id="GO:0000160">
    <property type="term" value="P:phosphorelay signal transduction system"/>
    <property type="evidence" value="ECO:0007669"/>
    <property type="project" value="InterPro"/>
</dbReference>
<dbReference type="Pfam" id="PF13401">
    <property type="entry name" value="AAA_22"/>
    <property type="match status" value="1"/>
</dbReference>
<feature type="domain" description="OmpR/PhoB-type" evidence="3">
    <location>
        <begin position="6"/>
        <end position="104"/>
    </location>
</feature>